<evidence type="ECO:0008006" key="3">
    <source>
        <dbReference type="Google" id="ProtNLM"/>
    </source>
</evidence>
<reference evidence="1" key="1">
    <citation type="journal article" date="2021" name="Nat. Microbiol.">
        <title>Cocultivation of an ultrasmall environmental parasitic bacterium with lytic ability against bacteria associated with wastewater foams.</title>
        <authorList>
            <person name="Batinovic S."/>
            <person name="Rose J.J.A."/>
            <person name="Ratcliffe J."/>
            <person name="Seviour R.J."/>
            <person name="Petrovski S."/>
        </authorList>
    </citation>
    <scope>NUCLEOTIDE SEQUENCE</scope>
    <source>
        <strain evidence="1">CON9</strain>
    </source>
</reference>
<gene>
    <name evidence="1" type="ORF">GII31_13740</name>
</gene>
<proteinExistence type="predicted"/>
<evidence type="ECO:0000313" key="2">
    <source>
        <dbReference type="Proteomes" id="UP001059836"/>
    </source>
</evidence>
<accession>A0ABX6IKK8</accession>
<organism evidence="1 2">
    <name type="scientific">Gordonia pseudamarae</name>
    <dbReference type="NCBI Taxonomy" id="2831662"/>
    <lineage>
        <taxon>Bacteria</taxon>
        <taxon>Bacillati</taxon>
        <taxon>Actinomycetota</taxon>
        <taxon>Actinomycetes</taxon>
        <taxon>Mycobacteriales</taxon>
        <taxon>Gordoniaceae</taxon>
        <taxon>Gordonia</taxon>
    </lineage>
</organism>
<dbReference type="EMBL" id="CP045809">
    <property type="protein sequence ID" value="QHN35773.1"/>
    <property type="molecule type" value="Genomic_DNA"/>
</dbReference>
<protein>
    <recommendedName>
        <fullName evidence="3">ApeA N-terminal domain-containing protein</fullName>
    </recommendedName>
</protein>
<dbReference type="Proteomes" id="UP001059836">
    <property type="component" value="Chromosome"/>
</dbReference>
<evidence type="ECO:0000313" key="1">
    <source>
        <dbReference type="EMBL" id="QHN35773.1"/>
    </source>
</evidence>
<name>A0ABX6IKK8_9ACTN</name>
<keyword evidence="2" id="KW-1185">Reference proteome</keyword>
<sequence length="458" mass="50794">MARSVLSQSNGEFWLADGIGEHMRGQLELPVGDRASVVLDGVIPDDPTVTVERTGPTTTTTTLSADPEKHVQAFAPRDLHGVLDTSEQVSLVEARNHGGSGHFGAPFFEPDAAIFGAHVTRDQPYTAIRFRLDDPSWLVHLTDGDSAVVPDDHSILRAEVTDGTAWLVYESAQPSDLDQLMRRAVSGCRALAWLVLDRQLVVMRTQVRISDGPWLRVHGANFEHEEPVEWKKPLLDPALLTVEKFAEWIAMHSRLDGLDWAVMELDSDRPVEVRAMLGTTLIEGFHRRLPFPQKRFPEASKNALRAIRSAATAAAEAEARKHQGVDPEAVREAVRAAVGHLGDVGFSARVRDMQAEVADVVPDLIAAVPDIAQLYKNARNDLAHHLRPRDGVHGASFLRWAASAHSLPWFLRAFLLTRAGYDHAALAEAIDKRDRYQYECANTRAFLRELQRVEAETQ</sequence>
<dbReference type="RefSeq" id="WP_213243923.1">
    <property type="nucleotide sequence ID" value="NZ_CP045806.1"/>
</dbReference>